<protein>
    <submittedName>
        <fullName evidence="1">Uncharacterized protein</fullName>
    </submittedName>
</protein>
<proteinExistence type="predicted"/>
<keyword evidence="2" id="KW-1185">Reference proteome</keyword>
<dbReference type="Proteomes" id="UP001342826">
    <property type="component" value="Unassembled WGS sequence"/>
</dbReference>
<sequence length="95" mass="10961">MSQNNKRKIFKYNEDDILEILSEYLAEETRFDTYQSTAILLGTPGKDLRLIAVVGSEDDDDITKLNLEDIDNEVNYNGTHSDLDDRFLFKGKNIK</sequence>
<gene>
    <name evidence="1" type="ORF">P9271_12845</name>
</gene>
<evidence type="ECO:0000313" key="1">
    <source>
        <dbReference type="EMBL" id="MED4402204.1"/>
    </source>
</evidence>
<dbReference type="RefSeq" id="WP_328015357.1">
    <property type="nucleotide sequence ID" value="NZ_JARTFS010000011.1"/>
</dbReference>
<reference evidence="1 2" key="1">
    <citation type="submission" date="2023-03" db="EMBL/GenBank/DDBJ databases">
        <title>Bacillus Genome Sequencing.</title>
        <authorList>
            <person name="Dunlap C."/>
        </authorList>
    </citation>
    <scope>NUCLEOTIDE SEQUENCE [LARGE SCALE GENOMIC DNA]</scope>
    <source>
        <strain evidence="1 2">NRS-1717</strain>
    </source>
</reference>
<name>A0ABU6P116_9BACI</name>
<evidence type="ECO:0000313" key="2">
    <source>
        <dbReference type="Proteomes" id="UP001342826"/>
    </source>
</evidence>
<dbReference type="EMBL" id="JARTFS010000011">
    <property type="protein sequence ID" value="MED4402204.1"/>
    <property type="molecule type" value="Genomic_DNA"/>
</dbReference>
<organism evidence="1 2">
    <name type="scientific">Metabacillus fastidiosus</name>
    <dbReference type="NCBI Taxonomy" id="1458"/>
    <lineage>
        <taxon>Bacteria</taxon>
        <taxon>Bacillati</taxon>
        <taxon>Bacillota</taxon>
        <taxon>Bacilli</taxon>
        <taxon>Bacillales</taxon>
        <taxon>Bacillaceae</taxon>
        <taxon>Metabacillus</taxon>
    </lineage>
</organism>
<accession>A0ABU6P116</accession>
<comment type="caution">
    <text evidence="1">The sequence shown here is derived from an EMBL/GenBank/DDBJ whole genome shotgun (WGS) entry which is preliminary data.</text>
</comment>